<sequence length="272" mass="31173">MLVWSCYKKLPKKDKVAKFFRYIFTGEVATGLGLMAFLAEFLMSNFLFEFLKNALEDGKVEDFVKSGISFANLISIGLAFIIAYHYELEKYLKSKTQEKRTPRKVLIFALSTPSNSQSNNQNNNKNSLPPNWEPIKDLLEFHKEKLEKLYVLLSKESEKNKQDFEEKIVSPLGLKVNIEYIKDVDVNDEINILKKLNETVIDINKSGYKEEDVSIYISSGTSLVTSILTLYGINDDIQIEYLTQGENSKKEIKALNIKKTDLLPFVKDLTKA</sequence>
<name>A0A831YB22_9AQUI</name>
<feature type="transmembrane region" description="Helical" evidence="1">
    <location>
        <begin position="63"/>
        <end position="86"/>
    </location>
</feature>
<accession>A0A831YB22</accession>
<dbReference type="Proteomes" id="UP000885621">
    <property type="component" value="Unassembled WGS sequence"/>
</dbReference>
<protein>
    <submittedName>
        <fullName evidence="2">Uncharacterized protein</fullName>
    </submittedName>
</protein>
<dbReference type="EMBL" id="DSFC01000195">
    <property type="protein sequence ID" value="HEV09430.1"/>
    <property type="molecule type" value="Genomic_DNA"/>
</dbReference>
<keyword evidence="1" id="KW-1133">Transmembrane helix</keyword>
<evidence type="ECO:0000256" key="1">
    <source>
        <dbReference type="SAM" id="Phobius"/>
    </source>
</evidence>
<keyword evidence="1" id="KW-0472">Membrane</keyword>
<evidence type="ECO:0000313" key="2">
    <source>
        <dbReference type="EMBL" id="HEV09430.1"/>
    </source>
</evidence>
<feature type="transmembrane region" description="Helical" evidence="1">
    <location>
        <begin position="20"/>
        <end position="43"/>
    </location>
</feature>
<dbReference type="AlphaFoldDB" id="A0A831YB22"/>
<gene>
    <name evidence="2" type="ORF">ENO34_03400</name>
</gene>
<organism evidence="2">
    <name type="scientific">Sulfurihydrogenibium azorense</name>
    <dbReference type="NCBI Taxonomy" id="309806"/>
    <lineage>
        <taxon>Bacteria</taxon>
        <taxon>Pseudomonadati</taxon>
        <taxon>Aquificota</taxon>
        <taxon>Aquificia</taxon>
        <taxon>Aquificales</taxon>
        <taxon>Hydrogenothermaceae</taxon>
        <taxon>Sulfurihydrogenibium</taxon>
    </lineage>
</organism>
<reference evidence="2" key="1">
    <citation type="journal article" date="2020" name="mSystems">
        <title>Genome- and Community-Level Interaction Insights into Carbon Utilization and Element Cycling Functions of Hydrothermarchaeota in Hydrothermal Sediment.</title>
        <authorList>
            <person name="Zhou Z."/>
            <person name="Liu Y."/>
            <person name="Xu W."/>
            <person name="Pan J."/>
            <person name="Luo Z.H."/>
            <person name="Li M."/>
        </authorList>
    </citation>
    <scope>NUCLEOTIDE SEQUENCE [LARGE SCALE GENOMIC DNA]</scope>
    <source>
        <strain evidence="2">SpSt-1257</strain>
    </source>
</reference>
<proteinExistence type="predicted"/>
<comment type="caution">
    <text evidence="2">The sequence shown here is derived from an EMBL/GenBank/DDBJ whole genome shotgun (WGS) entry which is preliminary data.</text>
</comment>
<keyword evidence="1" id="KW-0812">Transmembrane</keyword>